<reference evidence="2" key="1">
    <citation type="journal article" date="2022" name="bioRxiv">
        <title>Sequencing and chromosome-scale assembly of the giantPleurodeles waltlgenome.</title>
        <authorList>
            <person name="Brown T."/>
            <person name="Elewa A."/>
            <person name="Iarovenko S."/>
            <person name="Subramanian E."/>
            <person name="Araus A.J."/>
            <person name="Petzold A."/>
            <person name="Susuki M."/>
            <person name="Suzuki K.-i.T."/>
            <person name="Hayashi T."/>
            <person name="Toyoda A."/>
            <person name="Oliveira C."/>
            <person name="Osipova E."/>
            <person name="Leigh N.D."/>
            <person name="Simon A."/>
            <person name="Yun M.H."/>
        </authorList>
    </citation>
    <scope>NUCLEOTIDE SEQUENCE</scope>
    <source>
        <strain evidence="2">20211129_DDA</strain>
        <tissue evidence="2">Liver</tissue>
    </source>
</reference>
<accession>A0AAV7VNI7</accession>
<evidence type="ECO:0000313" key="3">
    <source>
        <dbReference type="Proteomes" id="UP001066276"/>
    </source>
</evidence>
<organism evidence="2 3">
    <name type="scientific">Pleurodeles waltl</name>
    <name type="common">Iberian ribbed newt</name>
    <dbReference type="NCBI Taxonomy" id="8319"/>
    <lineage>
        <taxon>Eukaryota</taxon>
        <taxon>Metazoa</taxon>
        <taxon>Chordata</taxon>
        <taxon>Craniata</taxon>
        <taxon>Vertebrata</taxon>
        <taxon>Euteleostomi</taxon>
        <taxon>Amphibia</taxon>
        <taxon>Batrachia</taxon>
        <taxon>Caudata</taxon>
        <taxon>Salamandroidea</taxon>
        <taxon>Salamandridae</taxon>
        <taxon>Pleurodelinae</taxon>
        <taxon>Pleurodeles</taxon>
    </lineage>
</organism>
<dbReference type="Proteomes" id="UP001066276">
    <property type="component" value="Chromosome 2_1"/>
</dbReference>
<feature type="region of interest" description="Disordered" evidence="1">
    <location>
        <begin position="181"/>
        <end position="275"/>
    </location>
</feature>
<evidence type="ECO:0000313" key="2">
    <source>
        <dbReference type="EMBL" id="KAJ1202957.1"/>
    </source>
</evidence>
<comment type="caution">
    <text evidence="2">The sequence shown here is derived from an EMBL/GenBank/DDBJ whole genome shotgun (WGS) entry which is preliminary data.</text>
</comment>
<keyword evidence="3" id="KW-1185">Reference proteome</keyword>
<protein>
    <submittedName>
        <fullName evidence="2">Uncharacterized protein</fullName>
    </submittedName>
</protein>
<proteinExistence type="predicted"/>
<name>A0AAV7VNI7_PLEWA</name>
<gene>
    <name evidence="2" type="ORF">NDU88_006752</name>
</gene>
<feature type="region of interest" description="Disordered" evidence="1">
    <location>
        <begin position="1"/>
        <end position="54"/>
    </location>
</feature>
<evidence type="ECO:0000256" key="1">
    <source>
        <dbReference type="SAM" id="MobiDB-lite"/>
    </source>
</evidence>
<dbReference type="EMBL" id="JANPWB010000003">
    <property type="protein sequence ID" value="KAJ1202957.1"/>
    <property type="molecule type" value="Genomic_DNA"/>
</dbReference>
<dbReference type="AlphaFoldDB" id="A0AAV7VNI7"/>
<sequence length="285" mass="29370">MAAHPRGPGNHSGSVRAAAALSGPTPPRSGANQAGAGPNPDLGQQLRLSSRSTCSPAHPCASLHAGVFRALQQNRCPIVPPLHHPSGSIVGLKALGPGPDLPLPLPHFACPPLVLWRGLPLHTRRLMSKRVGPDRAPWRGPPLLRAHAAPNLSPYPCPRSGGEEGWGRGGRGAPRDRCCLSPPHGGRPGAGTVLRAPPPGHGTQRAPHSLGGNLPNSPGVATRPSEPIGGARPPTWHGPQPLHLRIPHSLAADRLPRPGQISSPPPPPGVASIDCGFATRGTLLT</sequence>